<dbReference type="RefSeq" id="WP_234517548.1">
    <property type="nucleotide sequence ID" value="NZ_BAAAUF010000001.1"/>
</dbReference>
<comment type="caution">
    <text evidence="1">The sequence shown here is derived from an EMBL/GenBank/DDBJ whole genome shotgun (WGS) entry which is preliminary data.</text>
</comment>
<proteinExistence type="predicted"/>
<protein>
    <submittedName>
        <fullName evidence="1">Uncharacterized protein</fullName>
    </submittedName>
</protein>
<evidence type="ECO:0000313" key="1">
    <source>
        <dbReference type="EMBL" id="GAA3024567.1"/>
    </source>
</evidence>
<organism evidence="1 2">
    <name type="scientific">Streptomyces glomeratus</name>
    <dbReference type="NCBI Taxonomy" id="284452"/>
    <lineage>
        <taxon>Bacteria</taxon>
        <taxon>Bacillati</taxon>
        <taxon>Actinomycetota</taxon>
        <taxon>Actinomycetes</taxon>
        <taxon>Kitasatosporales</taxon>
        <taxon>Streptomycetaceae</taxon>
        <taxon>Streptomyces</taxon>
    </lineage>
</organism>
<reference evidence="2" key="1">
    <citation type="journal article" date="2019" name="Int. J. Syst. Evol. Microbiol.">
        <title>The Global Catalogue of Microorganisms (GCM) 10K type strain sequencing project: providing services to taxonomists for standard genome sequencing and annotation.</title>
        <authorList>
            <consortium name="The Broad Institute Genomics Platform"/>
            <consortium name="The Broad Institute Genome Sequencing Center for Infectious Disease"/>
            <person name="Wu L."/>
            <person name="Ma J."/>
        </authorList>
    </citation>
    <scope>NUCLEOTIDE SEQUENCE [LARGE SCALE GENOMIC DNA]</scope>
    <source>
        <strain evidence="2">JCM 9091</strain>
    </source>
</reference>
<keyword evidence="2" id="KW-1185">Reference proteome</keyword>
<dbReference type="Proteomes" id="UP001501532">
    <property type="component" value="Unassembled WGS sequence"/>
</dbReference>
<accession>A0ABP6KXR2</accession>
<name>A0ABP6KXR2_9ACTN</name>
<gene>
    <name evidence="1" type="ORF">GCM10010448_02970</name>
</gene>
<sequence>MAGTCPELLDGLAGERARITAAIDDLIAARDIVDSLVGHPLQSVPEGCTAVPVPAAEPVFAWAVDRSRSTLPPGFGD</sequence>
<evidence type="ECO:0000313" key="2">
    <source>
        <dbReference type="Proteomes" id="UP001501532"/>
    </source>
</evidence>
<dbReference type="EMBL" id="BAAAUF010000001">
    <property type="protein sequence ID" value="GAA3024567.1"/>
    <property type="molecule type" value="Genomic_DNA"/>
</dbReference>